<evidence type="ECO:0000259" key="3">
    <source>
        <dbReference type="Pfam" id="PF12051"/>
    </source>
</evidence>
<keyword evidence="2" id="KW-0472">Membrane</keyword>
<evidence type="ECO:0000256" key="1">
    <source>
        <dbReference type="SAM" id="MobiDB-lite"/>
    </source>
</evidence>
<feature type="domain" description="DUF3533" evidence="3">
    <location>
        <begin position="70"/>
        <end position="475"/>
    </location>
</feature>
<dbReference type="EMBL" id="JAUTXT010000005">
    <property type="protein sequence ID" value="KAK3678121.1"/>
    <property type="molecule type" value="Genomic_DNA"/>
</dbReference>
<protein>
    <recommendedName>
        <fullName evidence="3">DUF3533 domain-containing protein</fullName>
    </recommendedName>
</protein>
<accession>A0AAE1C4U0</accession>
<dbReference type="Pfam" id="PF12051">
    <property type="entry name" value="DUF3533"/>
    <property type="match status" value="1"/>
</dbReference>
<feature type="transmembrane region" description="Helical" evidence="2">
    <location>
        <begin position="464"/>
        <end position="485"/>
    </location>
</feature>
<feature type="transmembrane region" description="Helical" evidence="2">
    <location>
        <begin position="319"/>
        <end position="340"/>
    </location>
</feature>
<organism evidence="4 5">
    <name type="scientific">Recurvomyces mirabilis</name>
    <dbReference type="NCBI Taxonomy" id="574656"/>
    <lineage>
        <taxon>Eukaryota</taxon>
        <taxon>Fungi</taxon>
        <taxon>Dikarya</taxon>
        <taxon>Ascomycota</taxon>
        <taxon>Pezizomycotina</taxon>
        <taxon>Dothideomycetes</taxon>
        <taxon>Dothideomycetidae</taxon>
        <taxon>Mycosphaerellales</taxon>
        <taxon>Teratosphaeriaceae</taxon>
        <taxon>Recurvomyces</taxon>
    </lineage>
</organism>
<reference evidence="4" key="1">
    <citation type="submission" date="2023-07" db="EMBL/GenBank/DDBJ databases">
        <title>Black Yeasts Isolated from many extreme environments.</title>
        <authorList>
            <person name="Coleine C."/>
            <person name="Stajich J.E."/>
            <person name="Selbmann L."/>
        </authorList>
    </citation>
    <scope>NUCLEOTIDE SEQUENCE</scope>
    <source>
        <strain evidence="4">CCFEE 5485</strain>
    </source>
</reference>
<dbReference type="PANTHER" id="PTHR34814:SF1">
    <property type="entry name" value="NITROSOGUANIDINE RESISTANCE PROTEIN SNG1"/>
    <property type="match status" value="1"/>
</dbReference>
<gene>
    <name evidence="4" type="ORF">LTR78_002216</name>
</gene>
<evidence type="ECO:0000313" key="4">
    <source>
        <dbReference type="EMBL" id="KAK3678121.1"/>
    </source>
</evidence>
<dbReference type="PANTHER" id="PTHR34814">
    <property type="entry name" value="NITROSOGUANIDINE RESISTANCE PROTEIN SNG1"/>
    <property type="match status" value="1"/>
</dbReference>
<proteinExistence type="predicted"/>
<feature type="transmembrane region" description="Helical" evidence="2">
    <location>
        <begin position="275"/>
        <end position="298"/>
    </location>
</feature>
<name>A0AAE1C4U0_9PEZI</name>
<dbReference type="InterPro" id="IPR022703">
    <property type="entry name" value="DUF3533"/>
</dbReference>
<comment type="caution">
    <text evidence="4">The sequence shown here is derived from an EMBL/GenBank/DDBJ whole genome shotgun (WGS) entry which is preliminary data.</text>
</comment>
<keyword evidence="2" id="KW-1133">Transmembrane helix</keyword>
<feature type="transmembrane region" description="Helical" evidence="2">
    <location>
        <begin position="380"/>
        <end position="400"/>
    </location>
</feature>
<evidence type="ECO:0000313" key="5">
    <source>
        <dbReference type="Proteomes" id="UP001274830"/>
    </source>
</evidence>
<dbReference type="AlphaFoldDB" id="A0AAE1C4U0"/>
<feature type="transmembrane region" description="Helical" evidence="2">
    <location>
        <begin position="64"/>
        <end position="85"/>
    </location>
</feature>
<feature type="compositionally biased region" description="Basic and acidic residues" evidence="1">
    <location>
        <begin position="1"/>
        <end position="26"/>
    </location>
</feature>
<keyword evidence="5" id="KW-1185">Reference proteome</keyword>
<keyword evidence="2" id="KW-0812">Transmembrane</keyword>
<dbReference type="GO" id="GO:0016020">
    <property type="term" value="C:membrane"/>
    <property type="evidence" value="ECO:0007669"/>
    <property type="project" value="TreeGrafter"/>
</dbReference>
<dbReference type="Proteomes" id="UP001274830">
    <property type="component" value="Unassembled WGS sequence"/>
</dbReference>
<feature type="transmembrane region" description="Helical" evidence="2">
    <location>
        <begin position="407"/>
        <end position="425"/>
    </location>
</feature>
<dbReference type="InterPro" id="IPR053001">
    <property type="entry name" value="MNNG_permease-like"/>
</dbReference>
<feature type="region of interest" description="Disordered" evidence="1">
    <location>
        <begin position="1"/>
        <end position="49"/>
    </location>
</feature>
<evidence type="ECO:0000256" key="2">
    <source>
        <dbReference type="SAM" id="Phobius"/>
    </source>
</evidence>
<sequence>MAGSDAENRSGDEEPEKHKEESEDARGSGGDENQDEEQQGGPPAPVGFWHPKLNHVRKEAMTKWTITTAFLMAFILAVLSIYWGALYHVEKNISSLVIYVVDMDGQTAPYNTNGHEPIVGPLITNLARTMVASETPTLGWGVVSGADFGYDPMQVRQAVYNWDAWASIVINPNATAMLYSALENGNTSYDPMGACQLTYIDSRDDTNWYDFMSPIISAFMTEATTKVGQEWTSMVMQNATTDAALVRNAARVPQALSPAIGFSQYNLRPFYPYQIIPSVSIGLIYLIIVSFFSFAFYLPIHFKYLKPEGHPPLKFYQLVIWRWCATISAYFMLSLAYSFVSLAFQINFSGGNPVTSETQVTWTVDGYTNPDGWGNATFPVYWMLNFFGMIALGLACENVAMIVGQPWTGLWLIFWVITNVSTAFYDIDIEPHFYYWGYAWPLHYVVEGSRQILFGLHNRLGLDFGVLIAWGAVNSVLFPFCCYFMRWKSKHHVHEYYK</sequence>